<dbReference type="InterPro" id="IPR001584">
    <property type="entry name" value="Integrase_cat-core"/>
</dbReference>
<dbReference type="InterPro" id="IPR056924">
    <property type="entry name" value="SH3_Tf2-1"/>
</dbReference>
<keyword evidence="9" id="KW-0460">Magnesium</keyword>
<evidence type="ECO:0000256" key="4">
    <source>
        <dbReference type="ARBA" id="ARBA00022722"/>
    </source>
</evidence>
<evidence type="ECO:0000256" key="9">
    <source>
        <dbReference type="ARBA" id="ARBA00022842"/>
    </source>
</evidence>
<evidence type="ECO:0000256" key="5">
    <source>
        <dbReference type="ARBA" id="ARBA00022723"/>
    </source>
</evidence>
<dbReference type="Gene3D" id="3.10.20.370">
    <property type="match status" value="1"/>
</dbReference>
<evidence type="ECO:0000256" key="13">
    <source>
        <dbReference type="ARBA" id="ARBA00023125"/>
    </source>
</evidence>
<keyword evidence="11" id="KW-0695">RNA-directed DNA polymerase</keyword>
<dbReference type="GO" id="GO:0006310">
    <property type="term" value="P:DNA recombination"/>
    <property type="evidence" value="ECO:0007669"/>
    <property type="project" value="UniProtKB-KW"/>
</dbReference>
<evidence type="ECO:0000256" key="1">
    <source>
        <dbReference type="ARBA" id="ARBA00022670"/>
    </source>
</evidence>
<dbReference type="Proteomes" id="UP001374535">
    <property type="component" value="Chromosome 11"/>
</dbReference>
<evidence type="ECO:0000256" key="6">
    <source>
        <dbReference type="ARBA" id="ARBA00022750"/>
    </source>
</evidence>
<keyword evidence="5" id="KW-0479">Metal-binding</keyword>
<keyword evidence="4" id="KW-0540">Nuclease</keyword>
<dbReference type="GO" id="GO:0003677">
    <property type="term" value="F:DNA binding"/>
    <property type="evidence" value="ECO:0007669"/>
    <property type="project" value="UniProtKB-KW"/>
</dbReference>
<dbReference type="Pfam" id="PF17921">
    <property type="entry name" value="Integrase_H2C2"/>
    <property type="match status" value="1"/>
</dbReference>
<dbReference type="FunFam" id="3.10.10.10:FF:000007">
    <property type="entry name" value="Retrovirus-related Pol polyprotein from transposon 17.6-like Protein"/>
    <property type="match status" value="1"/>
</dbReference>
<dbReference type="InterPro" id="IPR043128">
    <property type="entry name" value="Rev_trsase/Diguanyl_cyclase"/>
</dbReference>
<keyword evidence="12" id="KW-0239">DNA-directed DNA polymerase</keyword>
<keyword evidence="13" id="KW-0238">DNA-binding</keyword>
<evidence type="ECO:0000256" key="12">
    <source>
        <dbReference type="ARBA" id="ARBA00022932"/>
    </source>
</evidence>
<keyword evidence="17" id="KW-1185">Reference proteome</keyword>
<dbReference type="InterPro" id="IPR041588">
    <property type="entry name" value="Integrase_H2C2"/>
</dbReference>
<dbReference type="CDD" id="cd09274">
    <property type="entry name" value="RNase_HI_RT_Ty3"/>
    <property type="match status" value="1"/>
</dbReference>
<dbReference type="CDD" id="cd00303">
    <property type="entry name" value="retropepsin_like"/>
    <property type="match status" value="1"/>
</dbReference>
<dbReference type="InterPro" id="IPR012337">
    <property type="entry name" value="RNaseH-like_sf"/>
</dbReference>
<dbReference type="PANTHER" id="PTHR37984:SF5">
    <property type="entry name" value="PROTEIN NYNRIN-LIKE"/>
    <property type="match status" value="1"/>
</dbReference>
<dbReference type="InterPro" id="IPR041373">
    <property type="entry name" value="RT_RNaseH"/>
</dbReference>
<dbReference type="GO" id="GO:0004519">
    <property type="term" value="F:endonuclease activity"/>
    <property type="evidence" value="ECO:0007669"/>
    <property type="project" value="UniProtKB-KW"/>
</dbReference>
<evidence type="ECO:0000313" key="16">
    <source>
        <dbReference type="EMBL" id="WVY90878.1"/>
    </source>
</evidence>
<evidence type="ECO:0000259" key="15">
    <source>
        <dbReference type="PROSITE" id="PS50994"/>
    </source>
</evidence>
<dbReference type="Pfam" id="PF00078">
    <property type="entry name" value="RVT_1"/>
    <property type="match status" value="1"/>
</dbReference>
<dbReference type="SUPFAM" id="SSF53098">
    <property type="entry name" value="Ribonuclease H-like"/>
    <property type="match status" value="1"/>
</dbReference>
<dbReference type="GO" id="GO:0015074">
    <property type="term" value="P:DNA integration"/>
    <property type="evidence" value="ECO:0007669"/>
    <property type="project" value="UniProtKB-KW"/>
</dbReference>
<dbReference type="GO" id="GO:0003964">
    <property type="term" value="F:RNA-directed DNA polymerase activity"/>
    <property type="evidence" value="ECO:0007669"/>
    <property type="project" value="UniProtKB-KW"/>
</dbReference>
<dbReference type="GO" id="GO:0006508">
    <property type="term" value="P:proteolysis"/>
    <property type="evidence" value="ECO:0007669"/>
    <property type="project" value="UniProtKB-KW"/>
</dbReference>
<keyword evidence="14" id="KW-0233">DNA recombination</keyword>
<dbReference type="Pfam" id="PF17917">
    <property type="entry name" value="RT_RNaseH"/>
    <property type="match status" value="1"/>
</dbReference>
<dbReference type="Gene3D" id="3.10.10.10">
    <property type="entry name" value="HIV Type 1 Reverse Transcriptase, subunit A, domain 1"/>
    <property type="match status" value="1"/>
</dbReference>
<evidence type="ECO:0000313" key="17">
    <source>
        <dbReference type="Proteomes" id="UP001374535"/>
    </source>
</evidence>
<dbReference type="CDD" id="cd01647">
    <property type="entry name" value="RT_LTR"/>
    <property type="match status" value="1"/>
</dbReference>
<evidence type="ECO:0000256" key="2">
    <source>
        <dbReference type="ARBA" id="ARBA00022679"/>
    </source>
</evidence>
<dbReference type="InterPro" id="IPR036397">
    <property type="entry name" value="RNaseH_sf"/>
</dbReference>
<proteinExistence type="predicted"/>
<evidence type="ECO:0000256" key="14">
    <source>
        <dbReference type="ARBA" id="ARBA00023172"/>
    </source>
</evidence>
<keyword evidence="6" id="KW-0064">Aspartyl protease</keyword>
<dbReference type="SUPFAM" id="SSF56672">
    <property type="entry name" value="DNA/RNA polymerases"/>
    <property type="match status" value="1"/>
</dbReference>
<dbReference type="Gene3D" id="3.30.420.10">
    <property type="entry name" value="Ribonuclease H-like superfamily/Ribonuclease H"/>
    <property type="match status" value="1"/>
</dbReference>
<keyword evidence="1" id="KW-0645">Protease</keyword>
<evidence type="ECO:0000256" key="10">
    <source>
        <dbReference type="ARBA" id="ARBA00022908"/>
    </source>
</evidence>
<accession>A0AAQ3MHK3</accession>
<keyword evidence="8" id="KW-0378">Hydrolase</keyword>
<gene>
    <name evidence="16" type="ORF">V8G54_036392</name>
</gene>
<dbReference type="InterPro" id="IPR043502">
    <property type="entry name" value="DNA/RNA_pol_sf"/>
</dbReference>
<dbReference type="InterPro" id="IPR050951">
    <property type="entry name" value="Retrovirus_Pol_polyprotein"/>
</dbReference>
<dbReference type="PANTHER" id="PTHR37984">
    <property type="entry name" value="PROTEIN CBG26694"/>
    <property type="match status" value="1"/>
</dbReference>
<evidence type="ECO:0000256" key="11">
    <source>
        <dbReference type="ARBA" id="ARBA00022918"/>
    </source>
</evidence>
<keyword evidence="10" id="KW-0229">DNA integration</keyword>
<dbReference type="Gene3D" id="3.30.70.270">
    <property type="match status" value="1"/>
</dbReference>
<evidence type="ECO:0000256" key="7">
    <source>
        <dbReference type="ARBA" id="ARBA00022759"/>
    </source>
</evidence>
<dbReference type="GO" id="GO:0003887">
    <property type="term" value="F:DNA-directed DNA polymerase activity"/>
    <property type="evidence" value="ECO:0007669"/>
    <property type="project" value="UniProtKB-KW"/>
</dbReference>
<evidence type="ECO:0000256" key="8">
    <source>
        <dbReference type="ARBA" id="ARBA00022801"/>
    </source>
</evidence>
<name>A0AAQ3MHK3_VIGMU</name>
<dbReference type="GO" id="GO:0046872">
    <property type="term" value="F:metal ion binding"/>
    <property type="evidence" value="ECO:0007669"/>
    <property type="project" value="UniProtKB-KW"/>
</dbReference>
<keyword evidence="3" id="KW-0548">Nucleotidyltransferase</keyword>
<dbReference type="PROSITE" id="PS50994">
    <property type="entry name" value="INTEGRASE"/>
    <property type="match status" value="1"/>
</dbReference>
<dbReference type="AlphaFoldDB" id="A0AAQ3MHK3"/>
<dbReference type="Gene3D" id="1.10.340.70">
    <property type="match status" value="1"/>
</dbReference>
<keyword evidence="7" id="KW-0255">Endonuclease</keyword>
<dbReference type="EMBL" id="CP144690">
    <property type="protein sequence ID" value="WVY90878.1"/>
    <property type="molecule type" value="Genomic_DNA"/>
</dbReference>
<dbReference type="Pfam" id="PF24626">
    <property type="entry name" value="SH3_Tf2-1"/>
    <property type="match status" value="1"/>
</dbReference>
<feature type="domain" description="Integrase catalytic" evidence="15">
    <location>
        <begin position="705"/>
        <end position="869"/>
    </location>
</feature>
<reference evidence="16 17" key="1">
    <citation type="journal article" date="2023" name="Life. Sci Alliance">
        <title>Evolutionary insights into 3D genome organization and epigenetic landscape of Vigna mungo.</title>
        <authorList>
            <person name="Junaid A."/>
            <person name="Singh B."/>
            <person name="Bhatia S."/>
        </authorList>
    </citation>
    <scope>NUCLEOTIDE SEQUENCE [LARGE SCALE GENOMIC DNA]</scope>
    <source>
        <strain evidence="16">Urdbean</strain>
    </source>
</reference>
<dbReference type="GO" id="GO:0004190">
    <property type="term" value="F:aspartic-type endopeptidase activity"/>
    <property type="evidence" value="ECO:0007669"/>
    <property type="project" value="UniProtKB-KW"/>
</dbReference>
<evidence type="ECO:0000256" key="3">
    <source>
        <dbReference type="ARBA" id="ARBA00022695"/>
    </source>
</evidence>
<organism evidence="16 17">
    <name type="scientific">Vigna mungo</name>
    <name type="common">Black gram</name>
    <name type="synonym">Phaseolus mungo</name>
    <dbReference type="NCBI Taxonomy" id="3915"/>
    <lineage>
        <taxon>Eukaryota</taxon>
        <taxon>Viridiplantae</taxon>
        <taxon>Streptophyta</taxon>
        <taxon>Embryophyta</taxon>
        <taxon>Tracheophyta</taxon>
        <taxon>Spermatophyta</taxon>
        <taxon>Magnoliopsida</taxon>
        <taxon>eudicotyledons</taxon>
        <taxon>Gunneridae</taxon>
        <taxon>Pentapetalae</taxon>
        <taxon>rosids</taxon>
        <taxon>fabids</taxon>
        <taxon>Fabales</taxon>
        <taxon>Fabaceae</taxon>
        <taxon>Papilionoideae</taxon>
        <taxon>50 kb inversion clade</taxon>
        <taxon>NPAAA clade</taxon>
        <taxon>indigoferoid/millettioid clade</taxon>
        <taxon>Phaseoleae</taxon>
        <taxon>Vigna</taxon>
    </lineage>
</organism>
<dbReference type="InterPro" id="IPR000477">
    <property type="entry name" value="RT_dom"/>
</dbReference>
<sequence>MNSVKDIFLGFPHSDDSTLVLEWIFKADKFFNFHNTPDVERVEIASMHFERDVVPWFQMLQKIEATELPQDIEAIGKRGSSPIFECLERWFRTHIDTMPVKILIDGGSFDKFLQPRVAKFLKLLVVKTPSLKGSVFTLPVFLLPISSADLILGANWLKTIGPHLADYDSMQIKFLQDGRFTTLQGDKDMLPEIAQLHHIRRMINTDALAEIYSLQMVHQDTYNFLLLELPEDMESELVILLQNYSMVFSQPCGLPPPRSHVHFIPLLEGSNPVKVKPYRYPHSQKEEIEKLVEGMLKEALNAITIKDNFPIPTMDELIDELYEACYFSKLDLRSGYHQILLKPEDRHKTTFRTHQGLYEWLVMPFGMSNAPTTFQSLMNQIFKGVLRIFVLVFFDDILIGYLGHTLVGNGIAMETEKLEAVKNWLKPATLKQLRGFLGLTRYYRRFVKKYAQILALTTAPVLAIPNFVEPFVLETDASGLGIGVVLSQNKHPIAYFSKKLSVRMQKQSAYTKEFYAINESLSKFRHYLLGHRFIIKTYQKSLKELLEQTLQTPEQQQWLPEFIRCDFTIQYSPGKENISADVLFRSFAMAWSEPLNILLQTMAEEPRKKEELIKIFQECMNNSGKKGDYAITTIMLPTNAEVINQIIGEFHGSKVGGHAGTTRTMARLSAQFFWPKMRGDIRKFVKECTIFQQAKVNQSLPTGLLQLLPIPNLIWEDIAMDFITSLPILQGYSNIMVIIDRLSKFAHFIPLKQGFNSKIVAEAFIQNIVKLHGFSKSIVSDRDRVFISNFWKLLFKYQGTTLAISSAYHPQSDDQTENLNKTLEMYIRCFVFDHPKKWLKMFPLAQFWYNSSFHHSIGMSPYQTVYGKLPPNIVKYEHSDTDPVDLQENHMKGQADKERIDVFLEVGDLALVKLQPYKHLRYFGPFEVLARIGKVAYILLLPESAKIHLVFHISVLKKFQGDYKQPYFPLPLTTNEFGPILQPYQILDKRVAIKNGIEVEEAVNSWENIEEVKKAYAQFNLEDNVAFQERSIITRTKCDNRVREEAVAVAQNGHATSREDDIILREEHV</sequence>
<keyword evidence="2" id="KW-0808">Transferase</keyword>
<protein>
    <recommendedName>
        <fullName evidence="15">Integrase catalytic domain-containing protein</fullName>
    </recommendedName>
</protein>